<comment type="catalytic activity">
    <reaction evidence="4">
        <text>(S)-malate + NAD(+) = oxaloacetate + NADH + H(+)</text>
        <dbReference type="Rhea" id="RHEA:21432"/>
        <dbReference type="ChEBI" id="CHEBI:15378"/>
        <dbReference type="ChEBI" id="CHEBI:15589"/>
        <dbReference type="ChEBI" id="CHEBI:16452"/>
        <dbReference type="ChEBI" id="CHEBI:57540"/>
        <dbReference type="ChEBI" id="CHEBI:57945"/>
        <dbReference type="EC" id="1.1.1.37"/>
    </reaction>
</comment>
<dbReference type="PRINTS" id="PR00086">
    <property type="entry name" value="LLDHDRGNASE"/>
</dbReference>
<dbReference type="Pfam" id="PF00056">
    <property type="entry name" value="Ldh_1_N"/>
    <property type="match status" value="1"/>
</dbReference>
<feature type="domain" description="Lactate/malate dehydrogenase C-terminal" evidence="9">
    <location>
        <begin position="145"/>
        <end position="303"/>
    </location>
</feature>
<dbReference type="GO" id="GO:0006089">
    <property type="term" value="P:lactate metabolic process"/>
    <property type="evidence" value="ECO:0007669"/>
    <property type="project" value="TreeGrafter"/>
</dbReference>
<dbReference type="InterPro" id="IPR015955">
    <property type="entry name" value="Lactate_DH/Glyco_Ohase_4_C"/>
</dbReference>
<protein>
    <recommendedName>
        <fullName evidence="4">Malate dehydrogenase</fullName>
        <ecNumber evidence="4">1.1.1.37</ecNumber>
    </recommendedName>
</protein>
<keyword evidence="3 4" id="KW-0520">NAD</keyword>
<feature type="binding site" evidence="4 7">
    <location>
        <begin position="116"/>
        <end position="118"/>
    </location>
    <ligand>
        <name>NAD(+)</name>
        <dbReference type="ChEBI" id="CHEBI:57540"/>
    </ligand>
</feature>
<dbReference type="InterPro" id="IPR036291">
    <property type="entry name" value="NAD(P)-bd_dom_sf"/>
</dbReference>
<dbReference type="NCBIfam" id="NF004863">
    <property type="entry name" value="PRK06223.1"/>
    <property type="match status" value="1"/>
</dbReference>
<evidence type="ECO:0000256" key="5">
    <source>
        <dbReference type="PIRSR" id="PIRSR000102-1"/>
    </source>
</evidence>
<dbReference type="GO" id="GO:0004459">
    <property type="term" value="F:L-lactate dehydrogenase (NAD+) activity"/>
    <property type="evidence" value="ECO:0007669"/>
    <property type="project" value="TreeGrafter"/>
</dbReference>
<dbReference type="GO" id="GO:0006099">
    <property type="term" value="P:tricarboxylic acid cycle"/>
    <property type="evidence" value="ECO:0007669"/>
    <property type="project" value="UniProtKB-UniRule"/>
</dbReference>
<feature type="binding site" evidence="4 6">
    <location>
        <position position="86"/>
    </location>
    <ligand>
        <name>substrate</name>
    </ligand>
</feature>
<feature type="binding site" evidence="4 7">
    <location>
        <position position="31"/>
    </location>
    <ligand>
        <name>NAD(+)</name>
        <dbReference type="ChEBI" id="CHEBI:57540"/>
    </ligand>
</feature>
<feature type="binding site" evidence="4 6">
    <location>
        <position position="149"/>
    </location>
    <ligand>
        <name>substrate</name>
    </ligand>
</feature>
<reference evidence="10" key="1">
    <citation type="submission" date="2016-01" db="EMBL/GenBank/DDBJ databases">
        <title>Hydrogen oxidation by a methanotroph.</title>
        <authorList>
            <person name="Stott M.B."/>
        </authorList>
    </citation>
    <scope>NUCLEOTIDE SEQUENCE</scope>
    <source>
        <strain evidence="10">RTK17.1</strain>
    </source>
</reference>
<dbReference type="PANTHER" id="PTHR43128:SF16">
    <property type="entry name" value="L-LACTATE DEHYDROGENASE"/>
    <property type="match status" value="1"/>
</dbReference>
<evidence type="ECO:0000259" key="8">
    <source>
        <dbReference type="Pfam" id="PF00056"/>
    </source>
</evidence>
<evidence type="ECO:0000256" key="4">
    <source>
        <dbReference type="HAMAP-Rule" id="MF_00487"/>
    </source>
</evidence>
<feature type="active site" description="Proton acceptor" evidence="4 5">
    <location>
        <position position="173"/>
    </location>
</feature>
<name>A0A1W5LCV7_9BACT</name>
<evidence type="ECO:0000313" key="10">
    <source>
        <dbReference type="EMBL" id="ANC58179.1"/>
    </source>
</evidence>
<feature type="binding site" evidence="4 6">
    <location>
        <position position="118"/>
    </location>
    <ligand>
        <name>substrate</name>
    </ligand>
</feature>
<dbReference type="PIRSF" id="PIRSF000102">
    <property type="entry name" value="Lac_mal_DH"/>
    <property type="match status" value="1"/>
</dbReference>
<dbReference type="Gene3D" id="3.90.110.10">
    <property type="entry name" value="Lactate dehydrogenase/glycoside hydrolase, family 4, C-terminal"/>
    <property type="match status" value="1"/>
</dbReference>
<organism evidence="10">
    <name type="scientific">Candidatus Methylacidiphilum infernorum</name>
    <dbReference type="NCBI Taxonomy" id="511746"/>
    <lineage>
        <taxon>Bacteria</taxon>
        <taxon>Pseudomonadati</taxon>
        <taxon>Verrucomicrobiota</taxon>
        <taxon>Methylacidiphilae</taxon>
        <taxon>Methylacidiphilales</taxon>
        <taxon>Methylacidiphilaceae</taxon>
        <taxon>Methylacidiphilum (ex Ratnadevi et al. 2023)</taxon>
    </lineage>
</organism>
<evidence type="ECO:0000259" key="9">
    <source>
        <dbReference type="Pfam" id="PF02866"/>
    </source>
</evidence>
<evidence type="ECO:0000256" key="6">
    <source>
        <dbReference type="PIRSR" id="PIRSR000102-2"/>
    </source>
</evidence>
<dbReference type="GO" id="GO:0030060">
    <property type="term" value="F:L-malate dehydrogenase (NAD+) activity"/>
    <property type="evidence" value="ECO:0007669"/>
    <property type="project" value="UniProtKB-UniRule"/>
</dbReference>
<dbReference type="HAMAP" id="MF_00487">
    <property type="entry name" value="Malate_dehydrog_3"/>
    <property type="match status" value="1"/>
</dbReference>
<dbReference type="NCBIfam" id="TIGR01763">
    <property type="entry name" value="MalateDH_bact"/>
    <property type="match status" value="1"/>
</dbReference>
<dbReference type="SUPFAM" id="SSF56327">
    <property type="entry name" value="LDH C-terminal domain-like"/>
    <property type="match status" value="1"/>
</dbReference>
<dbReference type="Pfam" id="PF02866">
    <property type="entry name" value="Ldh_1_C"/>
    <property type="match status" value="1"/>
</dbReference>
<accession>A0A1W5LCV7</accession>
<gene>
    <name evidence="4 10" type="primary">mdh</name>
</gene>
<comment type="similarity">
    <text evidence="4">Belongs to the LDH/MDH superfamily. MDH type 3 family.</text>
</comment>
<feature type="binding site" evidence="4 6">
    <location>
        <position position="80"/>
    </location>
    <ligand>
        <name>substrate</name>
    </ligand>
</feature>
<feature type="domain" description="Lactate/malate dehydrogenase N-terminal" evidence="8">
    <location>
        <begin position="1"/>
        <end position="140"/>
    </location>
</feature>
<proteinExistence type="inferred from homology"/>
<dbReference type="CDD" id="cd01339">
    <property type="entry name" value="LDH-like_MDH"/>
    <property type="match status" value="1"/>
</dbReference>
<evidence type="ECO:0000256" key="2">
    <source>
        <dbReference type="ARBA" id="ARBA00023002"/>
    </source>
</evidence>
<dbReference type="FunFam" id="3.40.50.720:FF:000018">
    <property type="entry name" value="Malate dehydrogenase"/>
    <property type="match status" value="1"/>
</dbReference>
<sequence>MKISIIGAGFVGATTAQRIWEKNLGDVLLYDIVEDMPQGKALDMMESAPLLGVESKIVGTNRFEDCQNSDIFIITSGLARQPGMSRDDLLNRNAEIVSGIAENIQRFSQDSIIIVVSNPVDVLTYLMAYKTKFPKNRVMGMAGVLDSARFRYFIAEELGIAPQEVQAMVLGSHGDEMVPLSRFATVSGVGIEHFLPREKIDQLIKRTREGGAEIVKLLKKGSAYYAPSAAIMEMVESIVKDQKRLLPCSAWCEGQYGIHDQYVGVPVILGKNGIEKIVELPLTEKELGELQESARHLAANIAKLNLSHK</sequence>
<dbReference type="InterPro" id="IPR001236">
    <property type="entry name" value="Lactate/malate_DH_N"/>
</dbReference>
<dbReference type="SUPFAM" id="SSF51735">
    <property type="entry name" value="NAD(P)-binding Rossmann-fold domains"/>
    <property type="match status" value="1"/>
</dbReference>
<dbReference type="AlphaFoldDB" id="A0A1W5LCV7"/>
<evidence type="ECO:0000256" key="3">
    <source>
        <dbReference type="ARBA" id="ARBA00023027"/>
    </source>
</evidence>
<comment type="function">
    <text evidence="4">Catalyzes the reversible oxidation of malate to oxaloacetate.</text>
</comment>
<keyword evidence="1 4" id="KW-0816">Tricarboxylic acid cycle</keyword>
<dbReference type="EC" id="1.1.1.37" evidence="4"/>
<feature type="binding site" evidence="4 7">
    <location>
        <begin position="7"/>
        <end position="12"/>
    </location>
    <ligand>
        <name>NAD(+)</name>
        <dbReference type="ChEBI" id="CHEBI:57540"/>
    </ligand>
</feature>
<dbReference type="InterPro" id="IPR001557">
    <property type="entry name" value="L-lactate/malate_DH"/>
</dbReference>
<dbReference type="Gene3D" id="3.40.50.720">
    <property type="entry name" value="NAD(P)-binding Rossmann-like Domain"/>
    <property type="match status" value="1"/>
</dbReference>
<dbReference type="EMBL" id="KU509380">
    <property type="protein sequence ID" value="ANC58179.1"/>
    <property type="molecule type" value="Genomic_DNA"/>
</dbReference>
<keyword evidence="2 4" id="KW-0560">Oxidoreductase</keyword>
<dbReference type="InterPro" id="IPR011275">
    <property type="entry name" value="Malate_DH_type3"/>
</dbReference>
<dbReference type="FunFam" id="3.90.110.10:FF:000004">
    <property type="entry name" value="Malate dehydrogenase"/>
    <property type="match status" value="1"/>
</dbReference>
<dbReference type="InterPro" id="IPR022383">
    <property type="entry name" value="Lactate/malate_DH_C"/>
</dbReference>
<evidence type="ECO:0000256" key="1">
    <source>
        <dbReference type="ARBA" id="ARBA00022532"/>
    </source>
</evidence>
<evidence type="ECO:0000256" key="7">
    <source>
        <dbReference type="PIRSR" id="PIRSR000102-3"/>
    </source>
</evidence>
<feature type="binding site" evidence="4 7">
    <location>
        <position position="93"/>
    </location>
    <ligand>
        <name>NAD(+)</name>
        <dbReference type="ChEBI" id="CHEBI:57540"/>
    </ligand>
</feature>
<dbReference type="PANTHER" id="PTHR43128">
    <property type="entry name" value="L-2-HYDROXYCARBOXYLATE DEHYDROGENASE (NAD(P)(+))"/>
    <property type="match status" value="1"/>
</dbReference>